<feature type="chain" id="PRO_5015107712" description="DUF680 domain-containing protein" evidence="2">
    <location>
        <begin position="21"/>
        <end position="79"/>
    </location>
</feature>
<organism evidence="3 4">
    <name type="scientific">Mesorhizobium delmotii</name>
    <dbReference type="NCBI Taxonomy" id="1631247"/>
    <lineage>
        <taxon>Bacteria</taxon>
        <taxon>Pseudomonadati</taxon>
        <taxon>Pseudomonadota</taxon>
        <taxon>Alphaproteobacteria</taxon>
        <taxon>Hyphomicrobiales</taxon>
        <taxon>Phyllobacteriaceae</taxon>
        <taxon>Mesorhizobium</taxon>
    </lineage>
</organism>
<sequence>MKKPIFALVAVLAFSGAAFAGESQPGKQAAACADTNIELDCSATGSVEKSGSATRNGSTENKDPRLGIDINPWIVPSTF</sequence>
<accession>A0A2P9AUY4</accession>
<keyword evidence="4" id="KW-1185">Reference proteome</keyword>
<dbReference type="AlphaFoldDB" id="A0A2P9AUY4"/>
<protein>
    <recommendedName>
        <fullName evidence="5">DUF680 domain-containing protein</fullName>
    </recommendedName>
</protein>
<evidence type="ECO:0008006" key="5">
    <source>
        <dbReference type="Google" id="ProtNLM"/>
    </source>
</evidence>
<evidence type="ECO:0000256" key="2">
    <source>
        <dbReference type="SAM" id="SignalP"/>
    </source>
</evidence>
<name>A0A2P9AUY4_9HYPH</name>
<dbReference type="EMBL" id="FUIG01000066">
    <property type="protein sequence ID" value="SJM34916.1"/>
    <property type="molecule type" value="Genomic_DNA"/>
</dbReference>
<feature type="compositionally biased region" description="Polar residues" evidence="1">
    <location>
        <begin position="46"/>
        <end position="59"/>
    </location>
</feature>
<dbReference type="RefSeq" id="WP_123151251.1">
    <property type="nucleotide sequence ID" value="NZ_FUIG01000066.1"/>
</dbReference>
<reference evidence="4" key="1">
    <citation type="submission" date="2016-12" db="EMBL/GenBank/DDBJ databases">
        <authorList>
            <person name="Brunel B."/>
        </authorList>
    </citation>
    <scope>NUCLEOTIDE SEQUENCE [LARGE SCALE GENOMIC DNA]</scope>
</reference>
<gene>
    <name evidence="3" type="ORF">BQ8482_560011</name>
</gene>
<evidence type="ECO:0000313" key="3">
    <source>
        <dbReference type="EMBL" id="SJM34916.1"/>
    </source>
</evidence>
<feature type="signal peptide" evidence="2">
    <location>
        <begin position="1"/>
        <end position="20"/>
    </location>
</feature>
<dbReference type="Proteomes" id="UP000245698">
    <property type="component" value="Unassembled WGS sequence"/>
</dbReference>
<evidence type="ECO:0000313" key="4">
    <source>
        <dbReference type="Proteomes" id="UP000245698"/>
    </source>
</evidence>
<keyword evidence="2" id="KW-0732">Signal</keyword>
<evidence type="ECO:0000256" key="1">
    <source>
        <dbReference type="SAM" id="MobiDB-lite"/>
    </source>
</evidence>
<proteinExistence type="predicted"/>
<feature type="region of interest" description="Disordered" evidence="1">
    <location>
        <begin position="46"/>
        <end position="68"/>
    </location>
</feature>